<comment type="similarity">
    <text evidence="4">Belongs to the DNA polymerase type-Y family.</text>
</comment>
<keyword evidence="10" id="KW-0460">Magnesium</keyword>
<gene>
    <name evidence="16" type="ORF">NP493_470g00006</name>
</gene>
<comment type="subcellular location">
    <subcellularLocation>
        <location evidence="3">Nucleus</location>
    </subcellularLocation>
</comment>
<keyword evidence="6" id="KW-0808">Transferase</keyword>
<evidence type="ECO:0000256" key="5">
    <source>
        <dbReference type="ARBA" id="ARBA00012417"/>
    </source>
</evidence>
<dbReference type="PROSITE" id="PS50173">
    <property type="entry name" value="UMUC"/>
    <property type="match status" value="1"/>
</dbReference>
<dbReference type="PANTHER" id="PTHR45873:SF1">
    <property type="entry name" value="DNA POLYMERASE ETA"/>
    <property type="match status" value="1"/>
</dbReference>
<evidence type="ECO:0000256" key="7">
    <source>
        <dbReference type="ARBA" id="ARBA00022695"/>
    </source>
</evidence>
<dbReference type="GO" id="GO:0005657">
    <property type="term" value="C:replication fork"/>
    <property type="evidence" value="ECO:0007669"/>
    <property type="project" value="TreeGrafter"/>
</dbReference>
<dbReference type="EMBL" id="JAODUO010000470">
    <property type="protein sequence ID" value="KAK2179816.1"/>
    <property type="molecule type" value="Genomic_DNA"/>
</dbReference>
<dbReference type="GO" id="GO:0009411">
    <property type="term" value="P:response to UV"/>
    <property type="evidence" value="ECO:0007669"/>
    <property type="project" value="UniProtKB-ARBA"/>
</dbReference>
<dbReference type="PANTHER" id="PTHR45873">
    <property type="entry name" value="DNA POLYMERASE ETA"/>
    <property type="match status" value="1"/>
</dbReference>
<keyword evidence="11" id="KW-0234">DNA repair</keyword>
<dbReference type="Pfam" id="PF21704">
    <property type="entry name" value="POLH-Rev1_HhH"/>
    <property type="match status" value="1"/>
</dbReference>
<dbReference type="InterPro" id="IPR043128">
    <property type="entry name" value="Rev_trsase/Diguanyl_cyclase"/>
</dbReference>
<keyword evidence="8" id="KW-0479">Metal-binding</keyword>
<organism evidence="16 17">
    <name type="scientific">Ridgeia piscesae</name>
    <name type="common">Tubeworm</name>
    <dbReference type="NCBI Taxonomy" id="27915"/>
    <lineage>
        <taxon>Eukaryota</taxon>
        <taxon>Metazoa</taxon>
        <taxon>Spiralia</taxon>
        <taxon>Lophotrochozoa</taxon>
        <taxon>Annelida</taxon>
        <taxon>Polychaeta</taxon>
        <taxon>Sedentaria</taxon>
        <taxon>Canalipalpata</taxon>
        <taxon>Sabellida</taxon>
        <taxon>Siboglinidae</taxon>
        <taxon>Ridgeia</taxon>
    </lineage>
</organism>
<evidence type="ECO:0000256" key="12">
    <source>
        <dbReference type="ARBA" id="ARBA00023242"/>
    </source>
</evidence>
<dbReference type="InterPro" id="IPR001126">
    <property type="entry name" value="UmuC"/>
</dbReference>
<dbReference type="EC" id="2.7.7.7" evidence="5"/>
<accession>A0AAD9NT81</accession>
<dbReference type="GO" id="GO:0003887">
    <property type="term" value="F:DNA-directed DNA polymerase activity"/>
    <property type="evidence" value="ECO:0007669"/>
    <property type="project" value="UniProtKB-EC"/>
</dbReference>
<dbReference type="GO" id="GO:0006281">
    <property type="term" value="P:DNA repair"/>
    <property type="evidence" value="ECO:0007669"/>
    <property type="project" value="UniProtKB-KW"/>
</dbReference>
<name>A0AAD9NT81_RIDPI</name>
<keyword evidence="7" id="KW-0548">Nucleotidyltransferase</keyword>
<evidence type="ECO:0000256" key="10">
    <source>
        <dbReference type="ARBA" id="ARBA00022842"/>
    </source>
</evidence>
<evidence type="ECO:0000256" key="11">
    <source>
        <dbReference type="ARBA" id="ARBA00023204"/>
    </source>
</evidence>
<evidence type="ECO:0000256" key="1">
    <source>
        <dbReference type="ARBA" id="ARBA00001936"/>
    </source>
</evidence>
<dbReference type="GO" id="GO:0042276">
    <property type="term" value="P:error-prone translesion synthesis"/>
    <property type="evidence" value="ECO:0007669"/>
    <property type="project" value="TreeGrafter"/>
</dbReference>
<evidence type="ECO:0000256" key="8">
    <source>
        <dbReference type="ARBA" id="ARBA00022723"/>
    </source>
</evidence>
<evidence type="ECO:0000313" key="16">
    <source>
        <dbReference type="EMBL" id="KAK2179816.1"/>
    </source>
</evidence>
<evidence type="ECO:0000256" key="6">
    <source>
        <dbReference type="ARBA" id="ARBA00022679"/>
    </source>
</evidence>
<dbReference type="InterPro" id="IPR043502">
    <property type="entry name" value="DNA/RNA_pol_sf"/>
</dbReference>
<dbReference type="GO" id="GO:0005634">
    <property type="term" value="C:nucleus"/>
    <property type="evidence" value="ECO:0007669"/>
    <property type="project" value="UniProtKB-SubCell"/>
</dbReference>
<dbReference type="SUPFAM" id="SSF56672">
    <property type="entry name" value="DNA/RNA polymerases"/>
    <property type="match status" value="1"/>
</dbReference>
<evidence type="ECO:0000256" key="2">
    <source>
        <dbReference type="ARBA" id="ARBA00001946"/>
    </source>
</evidence>
<dbReference type="FunFam" id="1.10.150.20:FF:000014">
    <property type="entry name" value="Polymerase (DNA directed), eta"/>
    <property type="match status" value="1"/>
</dbReference>
<dbReference type="GO" id="GO:0035861">
    <property type="term" value="C:site of double-strand break"/>
    <property type="evidence" value="ECO:0007669"/>
    <property type="project" value="TreeGrafter"/>
</dbReference>
<comment type="cofactor">
    <cofactor evidence="1">
        <name>Mn(2+)</name>
        <dbReference type="ChEBI" id="CHEBI:29035"/>
    </cofactor>
</comment>
<comment type="cofactor">
    <cofactor evidence="2">
        <name>Mg(2+)</name>
        <dbReference type="ChEBI" id="CHEBI:18420"/>
    </cofactor>
</comment>
<dbReference type="FunFam" id="3.40.1170.60:FF:000003">
    <property type="entry name" value="DNA polymerase eta"/>
    <property type="match status" value="1"/>
</dbReference>
<dbReference type="Gene3D" id="1.10.150.20">
    <property type="entry name" value="5' to 3' exonuclease, C-terminal subdomain"/>
    <property type="match status" value="1"/>
</dbReference>
<dbReference type="Proteomes" id="UP001209878">
    <property type="component" value="Unassembled WGS sequence"/>
</dbReference>
<evidence type="ECO:0000256" key="4">
    <source>
        <dbReference type="ARBA" id="ARBA00010945"/>
    </source>
</evidence>
<keyword evidence="12" id="KW-0539">Nucleus</keyword>
<dbReference type="Pfam" id="PF00817">
    <property type="entry name" value="IMS"/>
    <property type="match status" value="1"/>
</dbReference>
<comment type="caution">
    <text evidence="16">The sequence shown here is derived from an EMBL/GenBank/DDBJ whole genome shotgun (WGS) entry which is preliminary data.</text>
</comment>
<evidence type="ECO:0000256" key="9">
    <source>
        <dbReference type="ARBA" id="ARBA00022763"/>
    </source>
</evidence>
<dbReference type="GO" id="GO:0046872">
    <property type="term" value="F:metal ion binding"/>
    <property type="evidence" value="ECO:0007669"/>
    <property type="project" value="UniProtKB-KW"/>
</dbReference>
<comment type="catalytic activity">
    <reaction evidence="14">
        <text>DNA(n) + a 2'-deoxyribonucleoside 5'-triphosphate = DNA(n+1) + diphosphate</text>
        <dbReference type="Rhea" id="RHEA:22508"/>
        <dbReference type="Rhea" id="RHEA-COMP:17339"/>
        <dbReference type="Rhea" id="RHEA-COMP:17340"/>
        <dbReference type="ChEBI" id="CHEBI:33019"/>
        <dbReference type="ChEBI" id="CHEBI:61560"/>
        <dbReference type="ChEBI" id="CHEBI:173112"/>
        <dbReference type="EC" id="2.7.7.7"/>
    </reaction>
</comment>
<dbReference type="AlphaFoldDB" id="A0AAD9NT81"/>
<evidence type="ECO:0000313" key="17">
    <source>
        <dbReference type="Proteomes" id="UP001209878"/>
    </source>
</evidence>
<sequence length="322" mass="35674">MSRVVALIDMDCFYVQVEQREKKATRGTPCAVVQGTGLLIAVSYEARNRGVNRGHRVKDAKAICPEIHLFNVPEPRGKADLTRYRDAGAEVITVLSEFGRCVVERASIDEAYVDMTQEVNARLVAMETGKITTDQLPNTFVVGWEAEDRRKTGSNLSDLDAWLRDLDEGDRQLAVAAIVTEDMRAAVLRQCDFHCSAGIAHNKLLAKLVCSRHKPNKQTVLPLSAVDTLFETTPVQKIRLLGGKLGCDVTQQLGVEFVGELVQFSEKQLQLEFGEKQGSWLYQVCRGVDNEPVKPRRLAKSIGCGKVFPGTELLDTEEKVTA</sequence>
<reference evidence="16" key="1">
    <citation type="journal article" date="2023" name="Mol. Biol. Evol.">
        <title>Third-Generation Sequencing Reveals the Adaptive Role of the Epigenome in Three Deep-Sea Polychaetes.</title>
        <authorList>
            <person name="Perez M."/>
            <person name="Aroh O."/>
            <person name="Sun Y."/>
            <person name="Lan Y."/>
            <person name="Juniper S.K."/>
            <person name="Young C.R."/>
            <person name="Angers B."/>
            <person name="Qian P.Y."/>
        </authorList>
    </citation>
    <scope>NUCLEOTIDE SEQUENCE</scope>
    <source>
        <strain evidence="16">R07B-5</strain>
    </source>
</reference>
<protein>
    <recommendedName>
        <fullName evidence="13">DNA polymerase eta</fullName>
        <ecNumber evidence="5">2.7.7.7</ecNumber>
    </recommendedName>
</protein>
<dbReference type="InterPro" id="IPR052230">
    <property type="entry name" value="DNA_polymerase_eta"/>
</dbReference>
<keyword evidence="9" id="KW-0227">DNA damage</keyword>
<proteinExistence type="inferred from homology"/>
<evidence type="ECO:0000256" key="13">
    <source>
        <dbReference type="ARBA" id="ARBA00044975"/>
    </source>
</evidence>
<evidence type="ECO:0000256" key="14">
    <source>
        <dbReference type="ARBA" id="ARBA00049244"/>
    </source>
</evidence>
<evidence type="ECO:0000256" key="3">
    <source>
        <dbReference type="ARBA" id="ARBA00004123"/>
    </source>
</evidence>
<dbReference type="Gene3D" id="3.40.1170.60">
    <property type="match status" value="1"/>
</dbReference>
<keyword evidence="17" id="KW-1185">Reference proteome</keyword>
<evidence type="ECO:0000259" key="15">
    <source>
        <dbReference type="PROSITE" id="PS50173"/>
    </source>
</evidence>
<dbReference type="Gene3D" id="3.30.70.270">
    <property type="match status" value="1"/>
</dbReference>
<feature type="domain" description="UmuC" evidence="15">
    <location>
        <begin position="5"/>
        <end position="242"/>
    </location>
</feature>